<dbReference type="Proteomes" id="UP000504618">
    <property type="component" value="Unplaced"/>
</dbReference>
<name>A0A6J1Q1H8_9HYME</name>
<evidence type="ECO:0000256" key="1">
    <source>
        <dbReference type="SAM" id="MobiDB-lite"/>
    </source>
</evidence>
<accession>A0A6J1Q1H8</accession>
<proteinExistence type="predicted"/>
<keyword evidence="2" id="KW-1185">Reference proteome</keyword>
<feature type="compositionally biased region" description="Basic and acidic residues" evidence="1">
    <location>
        <begin position="56"/>
        <end position="72"/>
    </location>
</feature>
<evidence type="ECO:0000313" key="2">
    <source>
        <dbReference type="Proteomes" id="UP000504618"/>
    </source>
</evidence>
<dbReference type="GeneID" id="112456813"/>
<evidence type="ECO:0000313" key="3">
    <source>
        <dbReference type="RefSeq" id="XP_024875336.1"/>
    </source>
</evidence>
<dbReference type="AlphaFoldDB" id="A0A6J1Q1H8"/>
<dbReference type="RefSeq" id="XP_024875336.1">
    <property type="nucleotide sequence ID" value="XM_025019568.1"/>
</dbReference>
<reference evidence="3" key="1">
    <citation type="submission" date="2025-08" db="UniProtKB">
        <authorList>
            <consortium name="RefSeq"/>
        </authorList>
    </citation>
    <scope>IDENTIFICATION</scope>
    <source>
        <tissue evidence="3">Whole body</tissue>
    </source>
</reference>
<feature type="region of interest" description="Disordered" evidence="1">
    <location>
        <begin position="56"/>
        <end position="107"/>
    </location>
</feature>
<gene>
    <name evidence="3" type="primary">LOC112456813</name>
</gene>
<protein>
    <submittedName>
        <fullName evidence="3">Uncharacterized protein LOC112456813</fullName>
    </submittedName>
</protein>
<dbReference type="OrthoDB" id="7699118at2759"/>
<sequence length="107" mass="12665">MAGDVLISPFVLERIRIHMRNLSPIENGWKEVDEKYEFTWFEEVQLPPFVSDILRESNEEENKDHERTQSKEIEEESDDDTDNTKLTDDENEISSEIESLITDYPDE</sequence>
<organism evidence="2 3">
    <name type="scientific">Temnothorax curvispinosus</name>
    <dbReference type="NCBI Taxonomy" id="300111"/>
    <lineage>
        <taxon>Eukaryota</taxon>
        <taxon>Metazoa</taxon>
        <taxon>Ecdysozoa</taxon>
        <taxon>Arthropoda</taxon>
        <taxon>Hexapoda</taxon>
        <taxon>Insecta</taxon>
        <taxon>Pterygota</taxon>
        <taxon>Neoptera</taxon>
        <taxon>Endopterygota</taxon>
        <taxon>Hymenoptera</taxon>
        <taxon>Apocrita</taxon>
        <taxon>Aculeata</taxon>
        <taxon>Formicoidea</taxon>
        <taxon>Formicidae</taxon>
        <taxon>Myrmicinae</taxon>
        <taxon>Temnothorax</taxon>
    </lineage>
</organism>